<gene>
    <name evidence="5" type="ORF">IAI60_22175</name>
</gene>
<feature type="domain" description="Transposase IS66 C-terminal" evidence="4">
    <location>
        <begin position="499"/>
        <end position="536"/>
    </location>
</feature>
<dbReference type="Pfam" id="PF13005">
    <property type="entry name" value="zf-IS66"/>
    <property type="match status" value="1"/>
</dbReference>
<dbReference type="Pfam" id="PF03050">
    <property type="entry name" value="DDE_Tnp_IS66"/>
    <property type="match status" value="1"/>
</dbReference>
<dbReference type="InterPro" id="IPR004291">
    <property type="entry name" value="Transposase_IS66_central"/>
</dbReference>
<evidence type="ECO:0000259" key="2">
    <source>
        <dbReference type="Pfam" id="PF13005"/>
    </source>
</evidence>
<comment type="caution">
    <text evidence="5">The sequence shown here is derived from an EMBL/GenBank/DDBJ whole genome shotgun (WGS) entry which is preliminary data.</text>
</comment>
<sequence>MVRPSDALPDDIDALKAALLSATAHALQIEADLAIATARASDDQAMIAHQQLQIAKLRHQLYGQRSERSARLLDQLALRFDELESSATADEMAAEQAAARTTDVAPFTRRRPARQPFPAHLPRERVVEPAPTTCLCCGSARLRKLGEDITETLEVIPRSWKVIQHVREKFSCRACEKVSQAPAPFHVIARGWAGPNLLAMVLFEKFGQHQPLNRQAERYARESVPLSLSTLADQVGACCAVLSPLSQRLEAHVLAAGRLHGDDTTVPVLASGKTDTGRCWVYVRDDRPFGGTAAPAAMFYYSRDRGGTHPQAHLANYAGLFQADAYSGYGKLYEANRQPGPILEAACWVHARRPFFALADLAQNARRVAAGKSPGVISPIALEAVRRIDALFDIERDINGESAERRRAVRQTLSAPLAADLELWMREQRARLSRTNDLARAMDYMLKRWVAFTRFLDDGRICLSNNAAERALRGIALGRKSWLFAGSDRGGQRAAAMYSLIVTAKLNDVDPQAWLADVLDRIAEHPASKLDELLPWNWQARQARRDQAA</sequence>
<dbReference type="Pfam" id="PF13817">
    <property type="entry name" value="DDE_Tnp_IS66_C"/>
    <property type="match status" value="1"/>
</dbReference>
<feature type="domain" description="Transposase IS66 central" evidence="1">
    <location>
        <begin position="190"/>
        <end position="492"/>
    </location>
</feature>
<feature type="domain" description="Transposase TnpC homeodomain" evidence="3">
    <location>
        <begin position="51"/>
        <end position="126"/>
    </location>
</feature>
<evidence type="ECO:0000259" key="1">
    <source>
        <dbReference type="Pfam" id="PF03050"/>
    </source>
</evidence>
<dbReference type="Proteomes" id="UP001518990">
    <property type="component" value="Unassembled WGS sequence"/>
</dbReference>
<evidence type="ECO:0000313" key="5">
    <source>
        <dbReference type="EMBL" id="MBO1077302.1"/>
    </source>
</evidence>
<evidence type="ECO:0000313" key="6">
    <source>
        <dbReference type="Proteomes" id="UP001518990"/>
    </source>
</evidence>
<feature type="domain" description="Transposase IS66 zinc-finger binding" evidence="2">
    <location>
        <begin position="131"/>
        <end position="176"/>
    </location>
</feature>
<keyword evidence="6" id="KW-1185">Reference proteome</keyword>
<dbReference type="PANTHER" id="PTHR33678:SF1">
    <property type="entry name" value="BLL1576 PROTEIN"/>
    <property type="match status" value="1"/>
</dbReference>
<evidence type="ECO:0000259" key="4">
    <source>
        <dbReference type="Pfam" id="PF13817"/>
    </source>
</evidence>
<dbReference type="RefSeq" id="WP_207451413.1">
    <property type="nucleotide sequence ID" value="NZ_CP061092.1"/>
</dbReference>
<name>A0ABS3KIL6_9PROT</name>
<dbReference type="PANTHER" id="PTHR33678">
    <property type="entry name" value="BLL1576 PROTEIN"/>
    <property type="match status" value="1"/>
</dbReference>
<accession>A0ABS3KIL6</accession>
<reference evidence="5 6" key="1">
    <citation type="submission" date="2020-09" db="EMBL/GenBank/DDBJ databases">
        <title>Roseomonas.</title>
        <authorList>
            <person name="Zhu W."/>
        </authorList>
    </citation>
    <scope>NUCLEOTIDE SEQUENCE [LARGE SCALE GENOMIC DNA]</scope>
    <source>
        <strain evidence="5 6">1311</strain>
    </source>
</reference>
<dbReference type="InterPro" id="IPR024474">
    <property type="entry name" value="Znf_dom_IS66"/>
</dbReference>
<dbReference type="InterPro" id="IPR052344">
    <property type="entry name" value="Transposase-related"/>
</dbReference>
<organism evidence="5 6">
    <name type="scientific">Roseomonas marmotae</name>
    <dbReference type="NCBI Taxonomy" id="2768161"/>
    <lineage>
        <taxon>Bacteria</taxon>
        <taxon>Pseudomonadati</taxon>
        <taxon>Pseudomonadota</taxon>
        <taxon>Alphaproteobacteria</taxon>
        <taxon>Acetobacterales</taxon>
        <taxon>Roseomonadaceae</taxon>
        <taxon>Roseomonas</taxon>
    </lineage>
</organism>
<dbReference type="InterPro" id="IPR024463">
    <property type="entry name" value="Transposase_TnpC_homeodom"/>
</dbReference>
<dbReference type="InterPro" id="IPR039552">
    <property type="entry name" value="IS66_C"/>
</dbReference>
<dbReference type="Pfam" id="PF13007">
    <property type="entry name" value="LZ_Tnp_IS66"/>
    <property type="match status" value="1"/>
</dbReference>
<protein>
    <submittedName>
        <fullName evidence="5">IS66 family transposase</fullName>
    </submittedName>
</protein>
<dbReference type="NCBIfam" id="NF033517">
    <property type="entry name" value="transpos_IS66"/>
    <property type="match status" value="1"/>
</dbReference>
<proteinExistence type="predicted"/>
<evidence type="ECO:0000259" key="3">
    <source>
        <dbReference type="Pfam" id="PF13007"/>
    </source>
</evidence>
<dbReference type="EMBL" id="JACTNF010000061">
    <property type="protein sequence ID" value="MBO1077302.1"/>
    <property type="molecule type" value="Genomic_DNA"/>
</dbReference>